<feature type="compositionally biased region" description="Polar residues" evidence="1">
    <location>
        <begin position="225"/>
        <end position="242"/>
    </location>
</feature>
<evidence type="ECO:0000313" key="3">
    <source>
        <dbReference type="Proteomes" id="UP000192927"/>
    </source>
</evidence>
<accession>A0A1W5D6D9</accession>
<keyword evidence="3" id="KW-1185">Reference proteome</keyword>
<feature type="region of interest" description="Disordered" evidence="1">
    <location>
        <begin position="1"/>
        <end position="25"/>
    </location>
</feature>
<feature type="region of interest" description="Disordered" evidence="1">
    <location>
        <begin position="103"/>
        <end position="182"/>
    </location>
</feature>
<reference evidence="3" key="1">
    <citation type="submission" date="2017-03" db="EMBL/GenBank/DDBJ databases">
        <authorList>
            <person name="Sharma R."/>
            <person name="Thines M."/>
        </authorList>
    </citation>
    <scope>NUCLEOTIDE SEQUENCE [LARGE SCALE GENOMIC DNA]</scope>
</reference>
<dbReference type="AlphaFoldDB" id="A0A1W5D6D9"/>
<evidence type="ECO:0000313" key="2">
    <source>
        <dbReference type="EMBL" id="SLM38683.1"/>
    </source>
</evidence>
<organism evidence="2 3">
    <name type="scientific">Lasallia pustulata</name>
    <dbReference type="NCBI Taxonomy" id="136370"/>
    <lineage>
        <taxon>Eukaryota</taxon>
        <taxon>Fungi</taxon>
        <taxon>Dikarya</taxon>
        <taxon>Ascomycota</taxon>
        <taxon>Pezizomycotina</taxon>
        <taxon>Lecanoromycetes</taxon>
        <taxon>OSLEUM clade</taxon>
        <taxon>Umbilicariomycetidae</taxon>
        <taxon>Umbilicariales</taxon>
        <taxon>Umbilicariaceae</taxon>
        <taxon>Lasallia</taxon>
    </lineage>
</organism>
<proteinExistence type="predicted"/>
<feature type="compositionally biased region" description="Basic and acidic residues" evidence="1">
    <location>
        <begin position="325"/>
        <end position="358"/>
    </location>
</feature>
<protein>
    <submittedName>
        <fullName evidence="2">Uncharacterized protein</fullName>
    </submittedName>
</protein>
<name>A0A1W5D6D9_9LECA</name>
<sequence length="497" mass="52709">MGVTRVQRTSLTSVSPASTRHTTGGVFSSRIGKLIATGRKAESAKSSESGTRTREDLYAGVDVVLSCISIARGIELVFTRTRSNHGTLAKVDSRWYRRIPLRDDSKGGRRRKSTYGTAEQSTSDAAEVSSASLTTGGKGKNKKKMEEPKQFSQMAMGSSVEVAENTSSAVGAGDDGDDDDSMDIKAFAKQLSDLKTGTTLKPPARSGEAKRTKKQGKAEDLPLGPSNSGVGTATNDMGSQNMSTTSSTTGADADDDLSPSTSPAFGATRSDGGPGDVSDMLEAPASGPSVLRLTAPSQPQRISQPRPPKSAQTEETKKQRQHRKKNEEQKAAREQAEKERRVLLEKQLRTAREAEGRPSKNGLAPSKPPSNSAWSKPATQQTTTSGPPALLNGTPLLDTFDGNVKPRTDDAGGASPKVSWAEDLPSEEEQLRILNEMNGNSEWNTVGKGRKRKAKVPATNGDVPGSESSDAGSAPKYNPNLPYALTGHPNDSDWAVV</sequence>
<dbReference type="EMBL" id="FWEW01002652">
    <property type="protein sequence ID" value="SLM38683.1"/>
    <property type="molecule type" value="Genomic_DNA"/>
</dbReference>
<feature type="region of interest" description="Disordered" evidence="1">
    <location>
        <begin position="195"/>
        <end position="497"/>
    </location>
</feature>
<feature type="compositionally biased region" description="Polar residues" evidence="1">
    <location>
        <begin position="369"/>
        <end position="386"/>
    </location>
</feature>
<evidence type="ECO:0000256" key="1">
    <source>
        <dbReference type="SAM" id="MobiDB-lite"/>
    </source>
</evidence>
<feature type="compositionally biased region" description="Polar residues" evidence="1">
    <location>
        <begin position="114"/>
        <end position="135"/>
    </location>
</feature>
<dbReference type="Proteomes" id="UP000192927">
    <property type="component" value="Unassembled WGS sequence"/>
</dbReference>